<dbReference type="GO" id="GO:0045735">
    <property type="term" value="F:nutrient reservoir activity"/>
    <property type="evidence" value="ECO:0007669"/>
    <property type="project" value="UniProtKB-KW"/>
</dbReference>
<keyword evidence="6" id="KW-1185">Reference proteome</keyword>
<dbReference type="InterPro" id="IPR013788">
    <property type="entry name" value="Hemocyanin/hexamerin"/>
</dbReference>
<dbReference type="PANTHER" id="PTHR11511:SF5">
    <property type="entry name" value="FAT-BODY PROTEIN 1-RELATED"/>
    <property type="match status" value="1"/>
</dbReference>
<dbReference type="VEuPathDB" id="VectorBase:AALB20_029977"/>
<dbReference type="InterPro" id="IPR005203">
    <property type="entry name" value="Hemocyanin_C"/>
</dbReference>
<dbReference type="InterPro" id="IPR005204">
    <property type="entry name" value="Hemocyanin_N"/>
</dbReference>
<dbReference type="InterPro" id="IPR014756">
    <property type="entry name" value="Ig_E-set"/>
</dbReference>
<dbReference type="VEuPathDB" id="VectorBase:AALB010734"/>
<evidence type="ECO:0000256" key="1">
    <source>
        <dbReference type="ARBA" id="ARBA00022761"/>
    </source>
</evidence>
<dbReference type="GO" id="GO:0097009">
    <property type="term" value="P:energy homeostasis"/>
    <property type="evidence" value="ECO:0007669"/>
    <property type="project" value="UniProtKB-ARBA"/>
</dbReference>
<evidence type="ECO:0000259" key="4">
    <source>
        <dbReference type="Pfam" id="PF03723"/>
    </source>
</evidence>
<name>A0A182FVZ9_ANOAL</name>
<dbReference type="InterPro" id="IPR037020">
    <property type="entry name" value="Hemocyanin_C_sf"/>
</dbReference>
<organism evidence="5 6">
    <name type="scientific">Anopheles albimanus</name>
    <name type="common">New world malaria mosquito</name>
    <dbReference type="NCBI Taxonomy" id="7167"/>
    <lineage>
        <taxon>Eukaryota</taxon>
        <taxon>Metazoa</taxon>
        <taxon>Ecdysozoa</taxon>
        <taxon>Arthropoda</taxon>
        <taxon>Hexapoda</taxon>
        <taxon>Insecta</taxon>
        <taxon>Pterygota</taxon>
        <taxon>Neoptera</taxon>
        <taxon>Endopterygota</taxon>
        <taxon>Diptera</taxon>
        <taxon>Nematocera</taxon>
        <taxon>Culicoidea</taxon>
        <taxon>Culicidae</taxon>
        <taxon>Anophelinae</taxon>
        <taxon>Anopheles</taxon>
    </lineage>
</organism>
<dbReference type="SUPFAM" id="SSF48056">
    <property type="entry name" value="Di-copper centre-containing domain"/>
    <property type="match status" value="2"/>
</dbReference>
<reference evidence="5" key="2">
    <citation type="submission" date="2022-08" db="UniProtKB">
        <authorList>
            <consortium name="EnsemblMetazoa"/>
        </authorList>
    </citation>
    <scope>IDENTIFICATION</scope>
    <source>
        <strain evidence="5">STECLA/ALBI9_A</strain>
    </source>
</reference>
<feature type="domain" description="Hemocyanin middle" evidence="2">
    <location>
        <begin position="852"/>
        <end position="1116"/>
    </location>
</feature>
<evidence type="ECO:0000313" key="6">
    <source>
        <dbReference type="Proteomes" id="UP000069272"/>
    </source>
</evidence>
<proteinExistence type="predicted"/>
<feature type="domain" description="Hemocyanin C-terminal" evidence="4">
    <location>
        <begin position="447"/>
        <end position="693"/>
    </location>
</feature>
<dbReference type="Proteomes" id="UP000069272">
    <property type="component" value="Chromosome 3R"/>
</dbReference>
<dbReference type="Gene3D" id="1.10.1280.10">
    <property type="entry name" value="Di-copper center containing domain from catechol oxidase"/>
    <property type="match status" value="2"/>
</dbReference>
<dbReference type="InterPro" id="IPR036697">
    <property type="entry name" value="Hemocyanin_N_sf"/>
</dbReference>
<sequence>MVSCAPVSWLLLVLGGSLLCLSTATYVPTSQTTVNGISHKIADKEFLSKQKFFFEILRHLHQPLAIAEYLPYTKAWIQEQSKYQNYTEVTEFQIAFTQGFLAKGAIFTIYNYWYAKQTLLLYRFFENALDWDTYHRNVIWAREHTNEGMFLCALTLSVLHRADLQGIVLPAIYEVMPHYFFEADLFHDATNRRAMDREYGFYANPKYNVARSNYSSAFSTRFYGEGSLAYFTEDVGLNAYYYYFMMDYAPFLGGDKLGLNKDRRGELYLFMHQQLLARYYLERNSNGLGPIQELTWESPIATGYYPMLSYWNGVPFRARENNFLWRPYDPVKLGGMKAQEERIRQAIDRGYVETRDGQRMDLRRSEAVDIVGNLVSASVDSVNADYYKMIETTARMVLAQGDYYGSMGEVWPGPLMHYETSMRDPAFYQFYQRLLSFYWDFKSYLPPYTAAQLGYAGVEIRSVTVDRLVTFVEPYDADISNGLGYDYGRGERSTWNFTVMARKDRLNHKPFSYVLNVSAQSSGKGTVRMYMGPRMYGLGQLQYMKKFFVEMDQYVVELVAGENQIKRNTRDFYYDIRDRTTYSELYRRIMRAYRGEEQFVLDMSEVHCGWPDRLLLPKGHPNGYPMSFFFIITPYTPPKVTQFSTFNSTYTCGTGSGSKYIDDLPFGFPFDREIDFSSFATKNMIFTDVSVFHVNAIALGLVALASGAYYPASQPVTGVKYADKDFLFKQKFFFEVLRNIHLPLQFQEYLPYTQTYITEESKYVNFSEVVEFFNYYKAGGFLPKGELYSIYNREYMKQTYFLFTFFYNSADFDTFYKNVVWARENMNEGMFIQALTMAVFQHPQLKGFVLPAIYEIYPYYFFNTDVIHSVTFRKMYDQKFGFVSNGKYNVVYSNYTAVYPVEYYGEDKLSYFTEDIGLNAYYYYFMMDYPYFIGTDKYNLNKDRRGELYVYMYQQLIARYYLERQVNFMGPIEEFDYEFPLKTGYWSKLSYYNGIPFFVRNDYYSISKEFYYQVNLLKDYEARLRQVIDKGYYYLEDGSKIDLRKPESVDYFGNMLFANPDSVDNDYFGYLEVTARQLYSGGKKFFNFFPSALMHFETSMRDPFFYQLYNRFLTFYYQFKSYLQPYTYEELYFKGVEIKSVVFDKLMTYFEYYDSDVSNVVPIKSTGEKFFDFSVFARQKRINHKPFTYTMDVYSEFAGKGVVRMYMGPKFTEFKQLQYLKKYFVEIDQYMYDFVAGKNTIVRNSRDFYYSVRDRTTYTELYKKIMTAYNGGEKFVLDNSEAHCGFPDRLLLPKGLPSGYEMTFYFIVTPYYAPKVQQFSTYDYTYSCGVGSGSKYIDDLPFGYPFDRDIDFSYFFTKNMYFKDVMIYHSDEFKVNSSY</sequence>
<accession>A0A182FVZ9</accession>
<dbReference type="VEuPathDB" id="VectorBase:AALB20_034028"/>
<protein>
    <recommendedName>
        <fullName evidence="7">Hexamerin A</fullName>
    </recommendedName>
</protein>
<dbReference type="Pfam" id="PF03723">
    <property type="entry name" value="Hemocyanin_C"/>
    <property type="match status" value="2"/>
</dbReference>
<evidence type="ECO:0008006" key="7">
    <source>
        <dbReference type="Google" id="ProtNLM"/>
    </source>
</evidence>
<dbReference type="InterPro" id="IPR008922">
    <property type="entry name" value="Di-copper_centre_dom_sf"/>
</dbReference>
<feature type="domain" description="Hemocyanin N-terminal" evidence="3">
    <location>
        <begin position="726"/>
        <end position="846"/>
    </location>
</feature>
<dbReference type="InterPro" id="IPR000896">
    <property type="entry name" value="Hemocyanin/hexamerin_mid_dom"/>
</dbReference>
<evidence type="ECO:0000259" key="2">
    <source>
        <dbReference type="Pfam" id="PF00372"/>
    </source>
</evidence>
<dbReference type="EnsemblMetazoa" id="AALB010734-RA">
    <property type="protein sequence ID" value="AALB010734-PA"/>
    <property type="gene ID" value="AALB010734"/>
</dbReference>
<evidence type="ECO:0000259" key="3">
    <source>
        <dbReference type="Pfam" id="PF03722"/>
    </source>
</evidence>
<feature type="domain" description="Hemocyanin middle" evidence="2">
    <location>
        <begin position="171"/>
        <end position="438"/>
    </location>
</feature>
<dbReference type="Gene3D" id="2.60.40.1520">
    <property type="entry name" value="Hemocyanin, C-terminal domain"/>
    <property type="match status" value="2"/>
</dbReference>
<dbReference type="STRING" id="7167.A0A182FVZ9"/>
<dbReference type="PANTHER" id="PTHR11511">
    <property type="entry name" value="LARVAL STORAGE PROTEIN/PHENOLOXIDASE"/>
    <property type="match status" value="1"/>
</dbReference>
<evidence type="ECO:0000313" key="5">
    <source>
        <dbReference type="EnsemblMetazoa" id="AALB010734-PA"/>
    </source>
</evidence>
<dbReference type="SUPFAM" id="SSF81296">
    <property type="entry name" value="E set domains"/>
    <property type="match status" value="2"/>
</dbReference>
<dbReference type="Gene3D" id="1.20.1370.10">
    <property type="entry name" value="Hemocyanin, N-terminal domain"/>
    <property type="match status" value="2"/>
</dbReference>
<feature type="domain" description="Hemocyanin C-terminal" evidence="4">
    <location>
        <begin position="1125"/>
        <end position="1369"/>
    </location>
</feature>
<dbReference type="SUPFAM" id="SSF48050">
    <property type="entry name" value="Hemocyanin, N-terminal domain"/>
    <property type="match status" value="2"/>
</dbReference>
<reference evidence="5 6" key="1">
    <citation type="journal article" date="2017" name="G3 (Bethesda)">
        <title>The Physical Genome Mapping of Anopheles albimanus Corrected Scaffold Misassemblies and Identified Interarm Rearrangements in Genus Anopheles.</title>
        <authorList>
            <person name="Artemov G.N."/>
            <person name="Peery A.N."/>
            <person name="Jiang X."/>
            <person name="Tu Z."/>
            <person name="Stegniy V.N."/>
            <person name="Sharakhova M.V."/>
            <person name="Sharakhov I.V."/>
        </authorList>
    </citation>
    <scope>NUCLEOTIDE SEQUENCE [LARGE SCALE GENOMIC DNA]</scope>
    <source>
        <strain evidence="5 6">ALBI9_A</strain>
    </source>
</reference>
<dbReference type="GO" id="GO:0005615">
    <property type="term" value="C:extracellular space"/>
    <property type="evidence" value="ECO:0007669"/>
    <property type="project" value="UniProtKB-ARBA"/>
</dbReference>
<dbReference type="PROSITE" id="PS00210">
    <property type="entry name" value="HEMOCYANIN_2"/>
    <property type="match status" value="2"/>
</dbReference>
<dbReference type="PRINTS" id="PR00187">
    <property type="entry name" value="HAEMOCYANIN"/>
</dbReference>
<dbReference type="Pfam" id="PF00372">
    <property type="entry name" value="Hemocyanin_M"/>
    <property type="match status" value="2"/>
</dbReference>
<keyword evidence="1" id="KW-0758">Storage protein</keyword>
<feature type="domain" description="Hemocyanin N-terminal" evidence="3">
    <location>
        <begin position="46"/>
        <end position="166"/>
    </location>
</feature>
<dbReference type="Pfam" id="PF03722">
    <property type="entry name" value="Hemocyanin_N"/>
    <property type="match status" value="2"/>
</dbReference>